<accession>A0A372NNZ3</accession>
<dbReference type="RefSeq" id="WP_117392875.1">
    <property type="nucleotide sequence ID" value="NZ_QWDC01000003.1"/>
</dbReference>
<dbReference type="Gene3D" id="1.10.10.970">
    <property type="entry name" value="RNA 2'-phosphotransferase, Tpt1/KptA family, N-terminal domain"/>
    <property type="match status" value="1"/>
</dbReference>
<evidence type="ECO:0000313" key="6">
    <source>
        <dbReference type="EMBL" id="RFZ90669.1"/>
    </source>
</evidence>
<dbReference type="OrthoDB" id="4537997at2"/>
<reference evidence="6 7" key="1">
    <citation type="submission" date="2018-08" db="EMBL/GenBank/DDBJ databases">
        <title>Mucilaginibacter sp. MYSH2.</title>
        <authorList>
            <person name="Seo T."/>
        </authorList>
    </citation>
    <scope>NUCLEOTIDE SEQUENCE [LARGE SCALE GENOMIC DNA]</scope>
    <source>
        <strain evidence="6 7">MYSH2</strain>
    </source>
</reference>
<gene>
    <name evidence="5" type="primary">kptA</name>
    <name evidence="6" type="ORF">D0C36_17040</name>
</gene>
<dbReference type="EC" id="2.7.1.-" evidence="5"/>
<dbReference type="GO" id="GO:0000215">
    <property type="term" value="F:tRNA 2'-phosphotransferase activity"/>
    <property type="evidence" value="ECO:0007669"/>
    <property type="project" value="TreeGrafter"/>
</dbReference>
<dbReference type="Gene3D" id="3.20.170.30">
    <property type="match status" value="1"/>
</dbReference>
<organism evidence="6 7">
    <name type="scientific">Mucilaginibacter conchicola</name>
    <dbReference type="NCBI Taxonomy" id="2303333"/>
    <lineage>
        <taxon>Bacteria</taxon>
        <taxon>Pseudomonadati</taxon>
        <taxon>Bacteroidota</taxon>
        <taxon>Sphingobacteriia</taxon>
        <taxon>Sphingobacteriales</taxon>
        <taxon>Sphingobacteriaceae</taxon>
        <taxon>Mucilaginibacter</taxon>
    </lineage>
</organism>
<dbReference type="SUPFAM" id="SSF56399">
    <property type="entry name" value="ADP-ribosylation"/>
    <property type="match status" value="1"/>
</dbReference>
<evidence type="ECO:0000256" key="1">
    <source>
        <dbReference type="ARBA" id="ARBA00009836"/>
    </source>
</evidence>
<dbReference type="Pfam" id="PF01885">
    <property type="entry name" value="PTS_2-RNA"/>
    <property type="match status" value="1"/>
</dbReference>
<keyword evidence="2 5" id="KW-0808">Transferase</keyword>
<dbReference type="InterPro" id="IPR042081">
    <property type="entry name" value="RNA_2'-PTrans_C"/>
</dbReference>
<keyword evidence="3 5" id="KW-0520">NAD</keyword>
<dbReference type="InterPro" id="IPR042080">
    <property type="entry name" value="RNA_2'-PTrans_N"/>
</dbReference>
<evidence type="ECO:0000256" key="3">
    <source>
        <dbReference type="ARBA" id="ARBA00023027"/>
    </source>
</evidence>
<dbReference type="InterPro" id="IPR022928">
    <property type="entry name" value="RNA_2'-PTrans_KptA"/>
</dbReference>
<dbReference type="Proteomes" id="UP000264217">
    <property type="component" value="Unassembled WGS sequence"/>
</dbReference>
<evidence type="ECO:0000256" key="5">
    <source>
        <dbReference type="HAMAP-Rule" id="MF_00299"/>
    </source>
</evidence>
<evidence type="ECO:0000313" key="7">
    <source>
        <dbReference type="Proteomes" id="UP000264217"/>
    </source>
</evidence>
<dbReference type="AlphaFoldDB" id="A0A372NNZ3"/>
<name>A0A372NNZ3_9SPHI</name>
<comment type="caution">
    <text evidence="6">The sequence shown here is derived from an EMBL/GenBank/DDBJ whole genome shotgun (WGS) entry which is preliminary data.</text>
</comment>
<keyword evidence="7" id="KW-1185">Reference proteome</keyword>
<dbReference type="GO" id="GO:0003950">
    <property type="term" value="F:NAD+ poly-ADP-ribosyltransferase activity"/>
    <property type="evidence" value="ECO:0007669"/>
    <property type="project" value="InterPro"/>
</dbReference>
<evidence type="ECO:0000256" key="2">
    <source>
        <dbReference type="ARBA" id="ARBA00022679"/>
    </source>
</evidence>
<comment type="function">
    <text evidence="4 5">Removes the 2'-phosphate from RNA via an intermediate in which the phosphate is ADP-ribosylated by NAD followed by a presumed transesterification to release the RNA and generate ADP-ribose 1''-2''-cyclic phosphate (APPR&gt;P). May function as an ADP-ribosylase.</text>
</comment>
<evidence type="ECO:0000256" key="4">
    <source>
        <dbReference type="ARBA" id="ARBA00025212"/>
    </source>
</evidence>
<dbReference type="PANTHER" id="PTHR12684">
    <property type="entry name" value="PUTATIVE PHOSPHOTRANSFERASE"/>
    <property type="match status" value="1"/>
</dbReference>
<dbReference type="HAMAP" id="MF_00299">
    <property type="entry name" value="KptA"/>
    <property type="match status" value="1"/>
</dbReference>
<comment type="similarity">
    <text evidence="1 5">Belongs to the KptA/TPT1 family.</text>
</comment>
<dbReference type="EMBL" id="QWDC01000003">
    <property type="protein sequence ID" value="RFZ90669.1"/>
    <property type="molecule type" value="Genomic_DNA"/>
</dbReference>
<dbReference type="PANTHER" id="PTHR12684:SF2">
    <property type="entry name" value="TRNA 2'-PHOSPHOTRANSFERASE 1"/>
    <property type="match status" value="1"/>
</dbReference>
<dbReference type="InterPro" id="IPR002745">
    <property type="entry name" value="Ptrans_KptA/Tpt1"/>
</dbReference>
<protein>
    <recommendedName>
        <fullName evidence="5">Probable RNA 2'-phosphotransferase</fullName>
        <ecNumber evidence="5">2.7.1.-</ecNumber>
    </recommendedName>
</protein>
<proteinExistence type="inferred from homology"/>
<dbReference type="GO" id="GO:0006388">
    <property type="term" value="P:tRNA splicing, via endonucleolytic cleavage and ligation"/>
    <property type="evidence" value="ECO:0007669"/>
    <property type="project" value="UniProtKB-UniRule"/>
</dbReference>
<sequence>MKTDNKQISKLISYWLRHAPEDGNLTLDDYGWTGVESVIAALAAKGQQATKDELIELSASFDKIRWQFDETGDRIRATHGHSVPVLIVEEPTTPPDVLYHGSKEENKEAILAEGLRSMSRRFLHLSATRDMAVEVGQRHGKVIVFLIDAKQLHHGGHKFYNTSENVWLCDAIPADFVKAEK</sequence>